<dbReference type="GO" id="GO:0050532">
    <property type="term" value="F:2-phosphosulfolactate phosphatase activity"/>
    <property type="evidence" value="ECO:0007669"/>
    <property type="project" value="UniProtKB-EC"/>
</dbReference>
<dbReference type="InterPro" id="IPR036702">
    <property type="entry name" value="ComB-like_sf"/>
</dbReference>
<evidence type="ECO:0000256" key="5">
    <source>
        <dbReference type="ARBA" id="ARBA00022801"/>
    </source>
</evidence>
<accession>A0ABP2APS5</accession>
<dbReference type="RefSeq" id="WP_055258787.1">
    <property type="nucleotide sequence ID" value="NZ_CABIXL010000004.1"/>
</dbReference>
<comment type="similarity">
    <text evidence="2 8">Belongs to the ComB family.</text>
</comment>
<dbReference type="HAMAP" id="MF_00490">
    <property type="entry name" value="ComB"/>
    <property type="match status" value="1"/>
</dbReference>
<comment type="catalytic activity">
    <reaction evidence="7 8">
        <text>(2R)-O-phospho-3-sulfolactate + H2O = (2R)-3-sulfolactate + phosphate</text>
        <dbReference type="Rhea" id="RHEA:23416"/>
        <dbReference type="ChEBI" id="CHEBI:15377"/>
        <dbReference type="ChEBI" id="CHEBI:15597"/>
        <dbReference type="ChEBI" id="CHEBI:43474"/>
        <dbReference type="ChEBI" id="CHEBI:58738"/>
        <dbReference type="EC" id="3.1.3.71"/>
    </reaction>
</comment>
<evidence type="ECO:0000256" key="3">
    <source>
        <dbReference type="ARBA" id="ARBA00012953"/>
    </source>
</evidence>
<reference evidence="9 10" key="1">
    <citation type="submission" date="2015-09" db="EMBL/GenBank/DDBJ databases">
        <authorList>
            <consortium name="Pathogen Informatics"/>
            <person name="Wu L."/>
            <person name="Ma J."/>
        </authorList>
    </citation>
    <scope>NUCLEOTIDE SEQUENCE [LARGE SCALE GENOMIC DNA]</scope>
    <source>
        <strain evidence="9 10">2789STDY5834858</strain>
    </source>
</reference>
<dbReference type="NCBIfam" id="NF002055">
    <property type="entry name" value="PRK00886.1-4"/>
    <property type="match status" value="1"/>
</dbReference>
<name>A0ABP2APS5_SARVE</name>
<evidence type="ECO:0000256" key="6">
    <source>
        <dbReference type="ARBA" id="ARBA00022842"/>
    </source>
</evidence>
<proteinExistence type="inferred from homology"/>
<comment type="cofactor">
    <cofactor evidence="1 8">
        <name>Mg(2+)</name>
        <dbReference type="ChEBI" id="CHEBI:18420"/>
    </cofactor>
</comment>
<dbReference type="PANTHER" id="PTHR37311:SF1">
    <property type="entry name" value="2-PHOSPHOSULFOLACTATE PHOSPHATASE-RELATED"/>
    <property type="match status" value="1"/>
</dbReference>
<dbReference type="Gene3D" id="3.90.1560.10">
    <property type="entry name" value="ComB-like"/>
    <property type="match status" value="1"/>
</dbReference>
<evidence type="ECO:0000313" key="10">
    <source>
        <dbReference type="Proteomes" id="UP000095488"/>
    </source>
</evidence>
<dbReference type="InterPro" id="IPR005238">
    <property type="entry name" value="ComB-like"/>
</dbReference>
<keyword evidence="10" id="KW-1185">Reference proteome</keyword>
<comment type="caution">
    <text evidence="9">The sequence shown here is derived from an EMBL/GenBank/DDBJ whole genome shotgun (WGS) entry which is preliminary data.</text>
</comment>
<evidence type="ECO:0000256" key="1">
    <source>
        <dbReference type="ARBA" id="ARBA00001946"/>
    </source>
</evidence>
<organism evidence="9 10">
    <name type="scientific">Sarcina ventriculi</name>
    <name type="common">Clostridium ventriculi</name>
    <dbReference type="NCBI Taxonomy" id="1267"/>
    <lineage>
        <taxon>Bacteria</taxon>
        <taxon>Bacillati</taxon>
        <taxon>Bacillota</taxon>
        <taxon>Clostridia</taxon>
        <taxon>Eubacteriales</taxon>
        <taxon>Clostridiaceae</taxon>
        <taxon>Sarcina</taxon>
    </lineage>
</organism>
<keyword evidence="5 8" id="KW-0378">Hydrolase</keyword>
<evidence type="ECO:0000256" key="8">
    <source>
        <dbReference type="HAMAP-Rule" id="MF_00490"/>
    </source>
</evidence>
<gene>
    <name evidence="8 9" type="primary">comB</name>
    <name evidence="9" type="ORF">ERS852473_01299</name>
</gene>
<evidence type="ECO:0000313" key="9">
    <source>
        <dbReference type="EMBL" id="CUN87398.1"/>
    </source>
</evidence>
<protein>
    <recommendedName>
        <fullName evidence="4 8">Probable 2-phosphosulfolactate phosphatase</fullName>
        <ecNumber evidence="3 8">3.1.3.71</ecNumber>
    </recommendedName>
</protein>
<sequence>MKIDLIISADYIEENKIKDKIVVVIDMLRATSVITTALKNGAKCVIPILTVDEAFDKAKKLRDCGENVVLGGERRALKIEGFDFSNSPLEYAQNKVLNKTVILSTTNGTRALNLCKKADLILIGSMINGLAVSKKLLELNKDVVFVNAGTNGEFSMDDFICAGYMIDNILKEKYCEMSDIAKTAKYVYENNTDIISFIKNARHFDVLTSLGLQDDLNYCCSKNLTDIVPIFRNNNIDIL</sequence>
<dbReference type="EC" id="3.1.3.71" evidence="3 8"/>
<dbReference type="SUPFAM" id="SSF142823">
    <property type="entry name" value="ComB-like"/>
    <property type="match status" value="1"/>
</dbReference>
<dbReference type="Pfam" id="PF04029">
    <property type="entry name" value="2-ph_phosp"/>
    <property type="match status" value="1"/>
</dbReference>
<evidence type="ECO:0000256" key="7">
    <source>
        <dbReference type="ARBA" id="ARBA00033711"/>
    </source>
</evidence>
<evidence type="ECO:0000256" key="2">
    <source>
        <dbReference type="ARBA" id="ARBA00009997"/>
    </source>
</evidence>
<dbReference type="EMBL" id="CYZR01000004">
    <property type="protein sequence ID" value="CUN87398.1"/>
    <property type="molecule type" value="Genomic_DNA"/>
</dbReference>
<evidence type="ECO:0000256" key="4">
    <source>
        <dbReference type="ARBA" id="ARBA00021948"/>
    </source>
</evidence>
<dbReference type="PANTHER" id="PTHR37311">
    <property type="entry name" value="2-PHOSPHOSULFOLACTATE PHOSPHATASE-RELATED"/>
    <property type="match status" value="1"/>
</dbReference>
<dbReference type="Proteomes" id="UP000095488">
    <property type="component" value="Unassembled WGS sequence"/>
</dbReference>
<keyword evidence="6 8" id="KW-0460">Magnesium</keyword>